<organism evidence="1 2">
    <name type="scientific">Nonomuraea rhodomycinica</name>
    <dbReference type="NCBI Taxonomy" id="1712872"/>
    <lineage>
        <taxon>Bacteria</taxon>
        <taxon>Bacillati</taxon>
        <taxon>Actinomycetota</taxon>
        <taxon>Actinomycetes</taxon>
        <taxon>Streptosporangiales</taxon>
        <taxon>Streptosporangiaceae</taxon>
        <taxon>Nonomuraea</taxon>
    </lineage>
</organism>
<reference evidence="1 2" key="1">
    <citation type="submission" date="2020-06" db="EMBL/GenBank/DDBJ databases">
        <authorList>
            <person name="Chanama M."/>
        </authorList>
    </citation>
    <scope>NUCLEOTIDE SEQUENCE [LARGE SCALE GENOMIC DNA]</scope>
    <source>
        <strain evidence="1 2">TBRC6557</strain>
    </source>
</reference>
<name>A0A7Y6IUY1_9ACTN</name>
<proteinExistence type="predicted"/>
<dbReference type="AlphaFoldDB" id="A0A7Y6IUY1"/>
<dbReference type="RefSeq" id="WP_175604344.1">
    <property type="nucleotide sequence ID" value="NZ_JABWGO010000010.1"/>
</dbReference>
<sequence>MTDQDAPSIALITIDRDSASLILSRSDGKEARFPITRLPFEESSELARLHFTPSFTRLLAVTKSGDEIVFELATNDATADVTDKRLIVYLDQNQWSAVANIRYDDSSGSPEDRDAVKQLIEWALDDKVILPASAGHYFETSKRFDKAKRYRLGLSILQLSRGWQMRDPLQVRRDELYNTFCNLLESPDKHRNDTVFTLDPKALHSESRGMTNYSAPTDFPEGVAFNLEALVQASASIDTMLDAERCEPGPDTGWTQANQAFSDWLDGQNLDANQKRKAIDAFFLNDLVGEIAEESFAAGISTSQLSDWISSNSIKEIARMPALGIFREMLHNRHLNKGTTWKPNDVTDMVYLSCAAGYADFVVCERHMREHLAHGIRRLGIKSQAFRRLSDATSAIEIALSSR</sequence>
<dbReference type="EMBL" id="JABWGO010000010">
    <property type="protein sequence ID" value="NUW44862.1"/>
    <property type="molecule type" value="Genomic_DNA"/>
</dbReference>
<comment type="caution">
    <text evidence="1">The sequence shown here is derived from an EMBL/GenBank/DDBJ whole genome shotgun (WGS) entry which is preliminary data.</text>
</comment>
<accession>A0A7Y6IUY1</accession>
<gene>
    <name evidence="1" type="ORF">HT134_32750</name>
</gene>
<dbReference type="Proteomes" id="UP000546126">
    <property type="component" value="Unassembled WGS sequence"/>
</dbReference>
<evidence type="ECO:0000313" key="2">
    <source>
        <dbReference type="Proteomes" id="UP000546126"/>
    </source>
</evidence>
<keyword evidence="2" id="KW-1185">Reference proteome</keyword>
<evidence type="ECO:0000313" key="1">
    <source>
        <dbReference type="EMBL" id="NUW44862.1"/>
    </source>
</evidence>
<protein>
    <submittedName>
        <fullName evidence="1">Uncharacterized protein</fullName>
    </submittedName>
</protein>